<sequence length="78" mass="8328">MDAIVMEKSSIPNVGQCAIAVLRSRGFLRPADDVKPANRADVEGTANSSSIQNFVGVIIAAGSCVQFPWKKLKAVLLR</sequence>
<reference evidence="2" key="2">
    <citation type="submission" date="2020-10" db="UniProtKB">
        <authorList>
            <consortium name="WormBaseParasite"/>
        </authorList>
    </citation>
    <scope>IDENTIFICATION</scope>
</reference>
<accession>A0A7E4VLH7</accession>
<organism evidence="1 2">
    <name type="scientific">Panagrellus redivivus</name>
    <name type="common">Microworm</name>
    <dbReference type="NCBI Taxonomy" id="6233"/>
    <lineage>
        <taxon>Eukaryota</taxon>
        <taxon>Metazoa</taxon>
        <taxon>Ecdysozoa</taxon>
        <taxon>Nematoda</taxon>
        <taxon>Chromadorea</taxon>
        <taxon>Rhabditida</taxon>
        <taxon>Tylenchina</taxon>
        <taxon>Panagrolaimomorpha</taxon>
        <taxon>Panagrolaimoidea</taxon>
        <taxon>Panagrolaimidae</taxon>
        <taxon>Panagrellus</taxon>
    </lineage>
</organism>
<dbReference type="WBParaSite" id="Pan_g21935.t1">
    <property type="protein sequence ID" value="Pan_g21935.t1"/>
    <property type="gene ID" value="Pan_g21935"/>
</dbReference>
<reference evidence="1" key="1">
    <citation type="journal article" date="2013" name="Genetics">
        <title>The draft genome and transcriptome of Panagrellus redivivus are shaped by the harsh demands of a free-living lifestyle.</title>
        <authorList>
            <person name="Srinivasan J."/>
            <person name="Dillman A.R."/>
            <person name="Macchietto M.G."/>
            <person name="Heikkinen L."/>
            <person name="Lakso M."/>
            <person name="Fracchia K.M."/>
            <person name="Antoshechkin I."/>
            <person name="Mortazavi A."/>
            <person name="Wong G."/>
            <person name="Sternberg P.W."/>
        </authorList>
    </citation>
    <scope>NUCLEOTIDE SEQUENCE [LARGE SCALE GENOMIC DNA]</scope>
    <source>
        <strain evidence="1">MT8872</strain>
    </source>
</reference>
<protein>
    <submittedName>
        <fullName evidence="2">Uncharacterized protein</fullName>
    </submittedName>
</protein>
<name>A0A7E4VLH7_PANRE</name>
<dbReference type="Proteomes" id="UP000492821">
    <property type="component" value="Unassembled WGS sequence"/>
</dbReference>
<evidence type="ECO:0000313" key="2">
    <source>
        <dbReference type="WBParaSite" id="Pan_g21935.t1"/>
    </source>
</evidence>
<proteinExistence type="predicted"/>
<dbReference type="AlphaFoldDB" id="A0A7E4VLH7"/>
<evidence type="ECO:0000313" key="1">
    <source>
        <dbReference type="Proteomes" id="UP000492821"/>
    </source>
</evidence>
<keyword evidence="1" id="KW-1185">Reference proteome</keyword>